<organism evidence="1 2">
    <name type="scientific">Melopsittacus undulatus</name>
    <name type="common">Budgerigar</name>
    <name type="synonym">Psittacus undulatus</name>
    <dbReference type="NCBI Taxonomy" id="13146"/>
    <lineage>
        <taxon>Eukaryota</taxon>
        <taxon>Metazoa</taxon>
        <taxon>Chordata</taxon>
        <taxon>Craniata</taxon>
        <taxon>Vertebrata</taxon>
        <taxon>Euteleostomi</taxon>
        <taxon>Archelosauria</taxon>
        <taxon>Archosauria</taxon>
        <taxon>Dinosauria</taxon>
        <taxon>Saurischia</taxon>
        <taxon>Theropoda</taxon>
        <taxon>Coelurosauria</taxon>
        <taxon>Aves</taxon>
        <taxon>Neognathae</taxon>
        <taxon>Neoaves</taxon>
        <taxon>Telluraves</taxon>
        <taxon>Australaves</taxon>
        <taxon>Psittaciformes</taxon>
        <taxon>Psittaculidae</taxon>
        <taxon>Melopsittacus</taxon>
    </lineage>
</organism>
<protein>
    <submittedName>
        <fullName evidence="1">Uncharacterized protein</fullName>
    </submittedName>
</protein>
<reference evidence="1" key="2">
    <citation type="submission" date="2025-08" db="UniProtKB">
        <authorList>
            <consortium name="Ensembl"/>
        </authorList>
    </citation>
    <scope>IDENTIFICATION</scope>
</reference>
<accession>A0A8V5GGD1</accession>
<reference evidence="1" key="3">
    <citation type="submission" date="2025-09" db="UniProtKB">
        <authorList>
            <consortium name="Ensembl"/>
        </authorList>
    </citation>
    <scope>IDENTIFICATION</scope>
</reference>
<proteinExistence type="predicted"/>
<dbReference type="Ensembl" id="ENSMUNT00000028767.1">
    <property type="protein sequence ID" value="ENSMUNP00000023314.1"/>
    <property type="gene ID" value="ENSMUNG00000021432.1"/>
</dbReference>
<evidence type="ECO:0000313" key="2">
    <source>
        <dbReference type="Proteomes" id="UP000694405"/>
    </source>
</evidence>
<name>A0A8V5GGD1_MELUD</name>
<sequence>MSLLCQLYSLYESIQEYKGACQADSNADCTYLPQVLLNSLILTGCQYKLLMQIPLEESAVLLSFEESSDMLDKSFQFNLQGGCFQLQTWVAYNWNFNCRRQQQLPEFVITL</sequence>
<dbReference type="Proteomes" id="UP000694405">
    <property type="component" value="Chromosome 3"/>
</dbReference>
<keyword evidence="2" id="KW-1185">Reference proteome</keyword>
<reference evidence="1" key="1">
    <citation type="submission" date="2020-03" db="EMBL/GenBank/DDBJ databases">
        <title>Melopsittacus undulatus (budgerigar) genome, bMelUnd1, maternal haplotype with Z.</title>
        <authorList>
            <person name="Gedman G."/>
            <person name="Mountcastle J."/>
            <person name="Haase B."/>
            <person name="Formenti G."/>
            <person name="Wright T."/>
            <person name="Apodaca J."/>
            <person name="Pelan S."/>
            <person name="Chow W."/>
            <person name="Rhie A."/>
            <person name="Howe K."/>
            <person name="Fedrigo O."/>
            <person name="Jarvis E.D."/>
        </authorList>
    </citation>
    <scope>NUCLEOTIDE SEQUENCE [LARGE SCALE GENOMIC DNA]</scope>
</reference>
<dbReference type="AlphaFoldDB" id="A0A8V5GGD1"/>
<evidence type="ECO:0000313" key="1">
    <source>
        <dbReference type="Ensembl" id="ENSMUNP00000023314.1"/>
    </source>
</evidence>